<evidence type="ECO:0000256" key="1">
    <source>
        <dbReference type="SAM" id="MobiDB-lite"/>
    </source>
</evidence>
<keyword evidence="2" id="KW-0472">Membrane</keyword>
<gene>
    <name evidence="3" type="ORF">VKT23_006806</name>
</gene>
<reference evidence="3 4" key="1">
    <citation type="submission" date="2024-01" db="EMBL/GenBank/DDBJ databases">
        <title>A draft genome for the cacao thread blight pathogen Marasmiellus scandens.</title>
        <authorList>
            <person name="Baruah I.K."/>
            <person name="Leung J."/>
            <person name="Bukari Y."/>
            <person name="Amoako-Attah I."/>
            <person name="Meinhardt L.W."/>
            <person name="Bailey B.A."/>
            <person name="Cohen S.P."/>
        </authorList>
    </citation>
    <scope>NUCLEOTIDE SEQUENCE [LARGE SCALE GENOMIC DNA]</scope>
    <source>
        <strain evidence="3 4">GH-19</strain>
    </source>
</reference>
<keyword evidence="2" id="KW-0812">Transmembrane</keyword>
<evidence type="ECO:0000313" key="4">
    <source>
        <dbReference type="Proteomes" id="UP001498398"/>
    </source>
</evidence>
<comment type="caution">
    <text evidence="3">The sequence shown here is derived from an EMBL/GenBank/DDBJ whole genome shotgun (WGS) entry which is preliminary data.</text>
</comment>
<feature type="transmembrane region" description="Helical" evidence="2">
    <location>
        <begin position="72"/>
        <end position="92"/>
    </location>
</feature>
<sequence>MPSRSTKSTQSHLSIAPLEAGSRKSYGSTSNNPRRSILSKRLGFAHLYPPPQSSSLTPDSKKSSKKRFWRYTFFRFSLIAMWIFFGLVGYGLAEKWEFDARKRLYIGTGITFLLLVGMVFLSVQWATEIREEHRKALITELDVEILRLEGMYEYSQRPEHVSVPEEFDGQVSFVDPIEGSKIFNALEARYLAFYYLKFHGFQLQGRRNQDLRLHLNDLSNALRKLDVIEEHAESARRRNDILDLTFMGVTGKVFLETLVHKPASNQSD</sequence>
<evidence type="ECO:0000313" key="3">
    <source>
        <dbReference type="EMBL" id="KAK7463456.1"/>
    </source>
</evidence>
<organism evidence="3 4">
    <name type="scientific">Marasmiellus scandens</name>
    <dbReference type="NCBI Taxonomy" id="2682957"/>
    <lineage>
        <taxon>Eukaryota</taxon>
        <taxon>Fungi</taxon>
        <taxon>Dikarya</taxon>
        <taxon>Basidiomycota</taxon>
        <taxon>Agaricomycotina</taxon>
        <taxon>Agaricomycetes</taxon>
        <taxon>Agaricomycetidae</taxon>
        <taxon>Agaricales</taxon>
        <taxon>Marasmiineae</taxon>
        <taxon>Omphalotaceae</taxon>
        <taxon>Marasmiellus</taxon>
    </lineage>
</organism>
<keyword evidence="2" id="KW-1133">Transmembrane helix</keyword>
<feature type="compositionally biased region" description="Polar residues" evidence="1">
    <location>
        <begin position="25"/>
        <end position="34"/>
    </location>
</feature>
<feature type="transmembrane region" description="Helical" evidence="2">
    <location>
        <begin position="104"/>
        <end position="126"/>
    </location>
</feature>
<keyword evidence="4" id="KW-1185">Reference proteome</keyword>
<protein>
    <submittedName>
        <fullName evidence="3">Uncharacterized protein</fullName>
    </submittedName>
</protein>
<name>A0ABR1JLI4_9AGAR</name>
<dbReference type="EMBL" id="JBANRG010000009">
    <property type="protein sequence ID" value="KAK7463456.1"/>
    <property type="molecule type" value="Genomic_DNA"/>
</dbReference>
<proteinExistence type="predicted"/>
<feature type="compositionally biased region" description="Polar residues" evidence="1">
    <location>
        <begin position="1"/>
        <end position="13"/>
    </location>
</feature>
<feature type="region of interest" description="Disordered" evidence="1">
    <location>
        <begin position="1"/>
        <end position="35"/>
    </location>
</feature>
<dbReference type="Proteomes" id="UP001498398">
    <property type="component" value="Unassembled WGS sequence"/>
</dbReference>
<accession>A0ABR1JLI4</accession>
<evidence type="ECO:0000256" key="2">
    <source>
        <dbReference type="SAM" id="Phobius"/>
    </source>
</evidence>